<evidence type="ECO:0000256" key="6">
    <source>
        <dbReference type="SAM" id="Phobius"/>
    </source>
</evidence>
<evidence type="ECO:0000313" key="8">
    <source>
        <dbReference type="Proteomes" id="UP000542776"/>
    </source>
</evidence>
<dbReference type="AlphaFoldDB" id="A0A7W6H3G5"/>
<evidence type="ECO:0000256" key="5">
    <source>
        <dbReference type="ARBA" id="ARBA00023136"/>
    </source>
</evidence>
<feature type="transmembrane region" description="Helical" evidence="6">
    <location>
        <begin position="72"/>
        <end position="93"/>
    </location>
</feature>
<feature type="transmembrane region" description="Helical" evidence="6">
    <location>
        <begin position="99"/>
        <end position="123"/>
    </location>
</feature>
<dbReference type="GO" id="GO:0016787">
    <property type="term" value="F:hydrolase activity"/>
    <property type="evidence" value="ECO:0007669"/>
    <property type="project" value="UniProtKB-KW"/>
</dbReference>
<dbReference type="InterPro" id="IPR005538">
    <property type="entry name" value="LrgA/CidA"/>
</dbReference>
<name>A0A7W6H3G5_9HYPH</name>
<gene>
    <name evidence="7" type="ORF">GGR04_001506</name>
</gene>
<comment type="subcellular location">
    <subcellularLocation>
        <location evidence="1">Cell membrane</location>
        <topology evidence="1">Multi-pass membrane protein</topology>
    </subcellularLocation>
</comment>
<evidence type="ECO:0000256" key="2">
    <source>
        <dbReference type="ARBA" id="ARBA00022475"/>
    </source>
</evidence>
<proteinExistence type="predicted"/>
<accession>A0A7W6H3G5</accession>
<organism evidence="7 8">
    <name type="scientific">Aureimonas pseudogalii</name>
    <dbReference type="NCBI Taxonomy" id="1744844"/>
    <lineage>
        <taxon>Bacteria</taxon>
        <taxon>Pseudomonadati</taxon>
        <taxon>Pseudomonadota</taxon>
        <taxon>Alphaproteobacteria</taxon>
        <taxon>Hyphomicrobiales</taxon>
        <taxon>Aurantimonadaceae</taxon>
        <taxon>Aureimonas</taxon>
    </lineage>
</organism>
<protein>
    <submittedName>
        <fullName evidence="7">Putative effector of murein hydrolase LrgA (UPF0299 family)</fullName>
    </submittedName>
</protein>
<dbReference type="EMBL" id="JACIEK010000002">
    <property type="protein sequence ID" value="MBB3997670.1"/>
    <property type="molecule type" value="Genomic_DNA"/>
</dbReference>
<dbReference type="PANTHER" id="PTHR33931:SF2">
    <property type="entry name" value="HOLIN-LIKE PROTEIN CIDA"/>
    <property type="match status" value="1"/>
</dbReference>
<dbReference type="GO" id="GO:0005886">
    <property type="term" value="C:plasma membrane"/>
    <property type="evidence" value="ECO:0007669"/>
    <property type="project" value="UniProtKB-SubCell"/>
</dbReference>
<keyword evidence="8" id="KW-1185">Reference proteome</keyword>
<comment type="caution">
    <text evidence="7">The sequence shown here is derived from an EMBL/GenBank/DDBJ whole genome shotgun (WGS) entry which is preliminary data.</text>
</comment>
<keyword evidence="7" id="KW-0378">Hydrolase</keyword>
<evidence type="ECO:0000313" key="7">
    <source>
        <dbReference type="EMBL" id="MBB3997670.1"/>
    </source>
</evidence>
<keyword evidence="3 6" id="KW-0812">Transmembrane</keyword>
<dbReference type="PANTHER" id="PTHR33931">
    <property type="entry name" value="HOLIN-LIKE PROTEIN CIDA-RELATED"/>
    <property type="match status" value="1"/>
</dbReference>
<keyword evidence="2" id="KW-1003">Cell membrane</keyword>
<dbReference type="Pfam" id="PF03788">
    <property type="entry name" value="LrgA"/>
    <property type="match status" value="1"/>
</dbReference>
<keyword evidence="5 6" id="KW-0472">Membrane</keyword>
<feature type="transmembrane region" description="Helical" evidence="6">
    <location>
        <begin position="25"/>
        <end position="42"/>
    </location>
</feature>
<evidence type="ECO:0000256" key="4">
    <source>
        <dbReference type="ARBA" id="ARBA00022989"/>
    </source>
</evidence>
<dbReference type="Proteomes" id="UP000542776">
    <property type="component" value="Unassembled WGS sequence"/>
</dbReference>
<evidence type="ECO:0000256" key="1">
    <source>
        <dbReference type="ARBA" id="ARBA00004651"/>
    </source>
</evidence>
<reference evidence="7 8" key="1">
    <citation type="submission" date="2020-08" db="EMBL/GenBank/DDBJ databases">
        <title>Genomic Encyclopedia of Type Strains, Phase IV (KMG-IV): sequencing the most valuable type-strain genomes for metagenomic binning, comparative biology and taxonomic classification.</title>
        <authorList>
            <person name="Goeker M."/>
        </authorList>
    </citation>
    <scope>NUCLEOTIDE SEQUENCE [LARGE SCALE GENOMIC DNA]</scope>
    <source>
        <strain evidence="7 8">DSM 102238</strain>
    </source>
</reference>
<keyword evidence="4 6" id="KW-1133">Transmembrane helix</keyword>
<dbReference type="RefSeq" id="WP_183199215.1">
    <property type="nucleotide sequence ID" value="NZ_JACIEK010000002.1"/>
</dbReference>
<evidence type="ECO:0000256" key="3">
    <source>
        <dbReference type="ARBA" id="ARBA00022692"/>
    </source>
</evidence>
<sequence>MLKAFAVLLVCQLAGETIARALALPVPGPVLGLGLLFALLLLRDRLRRRRADALASLDAAPDAPLGRAADGLLAMLGLLFVPAGVGIVDHLGLFAAHGWALAAILLVSMLATLLLTVFTFLLVARRVARSGDDAA</sequence>